<proteinExistence type="predicted"/>
<dbReference type="InterPro" id="IPR002078">
    <property type="entry name" value="Sigma_54_int"/>
</dbReference>
<dbReference type="EMBL" id="SOZE01000009">
    <property type="protein sequence ID" value="TFF37788.1"/>
    <property type="molecule type" value="Genomic_DNA"/>
</dbReference>
<keyword evidence="3" id="KW-0805">Transcription regulation</keyword>
<reference evidence="9 10" key="1">
    <citation type="journal article" date="2017" name="Int. J. Syst. Evol. Microbiol.">
        <title>Mucilaginibacterpsychrotolerans sp. nov., isolated from peatlands.</title>
        <authorList>
            <person name="Deng Y."/>
            <person name="Shen L."/>
            <person name="Xu B."/>
            <person name="Liu Y."/>
            <person name="Gu Z."/>
            <person name="Liu H."/>
            <person name="Zhou Y."/>
        </authorList>
    </citation>
    <scope>NUCLEOTIDE SEQUENCE [LARGE SCALE GENOMIC DNA]</scope>
    <source>
        <strain evidence="9 10">NH7-4</strain>
    </source>
</reference>
<accession>A0A4Y8SFV3</accession>
<dbReference type="CDD" id="cd00009">
    <property type="entry name" value="AAA"/>
    <property type="match status" value="1"/>
</dbReference>
<dbReference type="PROSITE" id="PS50110">
    <property type="entry name" value="RESPONSE_REGULATORY"/>
    <property type="match status" value="1"/>
</dbReference>
<dbReference type="InterPro" id="IPR002197">
    <property type="entry name" value="HTH_Fis"/>
</dbReference>
<evidence type="ECO:0000256" key="3">
    <source>
        <dbReference type="ARBA" id="ARBA00023015"/>
    </source>
</evidence>
<dbReference type="InterPro" id="IPR027417">
    <property type="entry name" value="P-loop_NTPase"/>
</dbReference>
<dbReference type="InterPro" id="IPR011006">
    <property type="entry name" value="CheY-like_superfamily"/>
</dbReference>
<evidence type="ECO:0000259" key="7">
    <source>
        <dbReference type="PROSITE" id="PS50045"/>
    </source>
</evidence>
<dbReference type="Gene3D" id="1.10.10.60">
    <property type="entry name" value="Homeodomain-like"/>
    <property type="match status" value="1"/>
</dbReference>
<keyword evidence="4" id="KW-0238">DNA-binding</keyword>
<dbReference type="PROSITE" id="PS50045">
    <property type="entry name" value="SIGMA54_INTERACT_4"/>
    <property type="match status" value="1"/>
</dbReference>
<gene>
    <name evidence="9" type="ORF">E2R66_11520</name>
</gene>
<keyword evidence="10" id="KW-1185">Reference proteome</keyword>
<evidence type="ECO:0000259" key="8">
    <source>
        <dbReference type="PROSITE" id="PS50110"/>
    </source>
</evidence>
<dbReference type="InterPro" id="IPR003593">
    <property type="entry name" value="AAA+_ATPase"/>
</dbReference>
<dbReference type="InterPro" id="IPR001789">
    <property type="entry name" value="Sig_transdc_resp-reg_receiver"/>
</dbReference>
<dbReference type="InterPro" id="IPR025662">
    <property type="entry name" value="Sigma_54_int_dom_ATP-bd_1"/>
</dbReference>
<dbReference type="Gene3D" id="3.40.50.300">
    <property type="entry name" value="P-loop containing nucleotide triphosphate hydrolases"/>
    <property type="match status" value="1"/>
</dbReference>
<feature type="domain" description="Sigma-54 factor interaction" evidence="7">
    <location>
        <begin position="341"/>
        <end position="570"/>
    </location>
</feature>
<dbReference type="SUPFAM" id="SSF46689">
    <property type="entry name" value="Homeodomain-like"/>
    <property type="match status" value="1"/>
</dbReference>
<keyword evidence="1" id="KW-0547">Nucleotide-binding</keyword>
<evidence type="ECO:0000256" key="5">
    <source>
        <dbReference type="ARBA" id="ARBA00023163"/>
    </source>
</evidence>
<dbReference type="SMART" id="SM00382">
    <property type="entry name" value="AAA"/>
    <property type="match status" value="1"/>
</dbReference>
<comment type="caution">
    <text evidence="9">The sequence shown here is derived from an EMBL/GenBank/DDBJ whole genome shotgun (WGS) entry which is preliminary data.</text>
</comment>
<protein>
    <submittedName>
        <fullName evidence="9">Response regulator</fullName>
    </submittedName>
</protein>
<dbReference type="Proteomes" id="UP000297540">
    <property type="component" value="Unassembled WGS sequence"/>
</dbReference>
<dbReference type="Pfam" id="PF02954">
    <property type="entry name" value="HTH_8"/>
    <property type="match status" value="1"/>
</dbReference>
<dbReference type="GO" id="GO:0005524">
    <property type="term" value="F:ATP binding"/>
    <property type="evidence" value="ECO:0007669"/>
    <property type="project" value="UniProtKB-KW"/>
</dbReference>
<keyword evidence="5" id="KW-0804">Transcription</keyword>
<sequence>MTAMKENILIVEDEFIVANDLRLKLAKAGYQICGIAPSVEEAKKIIEKSLPTWVLLDIFLQDGSMGTDLAPILTEKNIGFIYISANTNQSVLESAKATQPYGFLVKPFREKDLLIMLDIARQKHQSNLDLFAQRELIWKKQLEVIIISETEANNKIIQLPGFFQSFIPFDFMRICFRAKGNSKSKSHNFIRTGFDEYELLDDRELHSRISFSTSESGIRIRDAQHDSNFYLNEINFKRSLMDDIWEKRLSSSYNLNSKLNFHVPIEKSGPVEISFYSKRPDGYSKTQLSLLERTKSSFAQLFEKTLISPPVVPAVRQSQTAGIVSGQIMSGHTGIKKFDGIIGKSPALLEVLDKIEIVAPSGTLVLITGESGTGKERVAQCIHKLSPRKNKPLIIVNCAALPLDLVESELFGHEKGAFTGAFEKRIGKFEQADGSTIFLDEIGELPLSAQVKLLRVLQEMEFERVGSSKTTKINVRVLAATNRNLEKEVSEGRFRLDLYYRLNVFPIEVPPLRKRLQDIPLLAEYFMQKFTERMGRQKHNISKDALDSLQSYDWPGNIREMEHLIERSILDNSGTEITSIRLPAVRLNSLPIDPPALKISKLKTLDENEAEHIIHVLKAVQGRVAGAGGAAEILGLPAGTLYSRMKKLGIKKEFDTDN</sequence>
<dbReference type="Pfam" id="PF00072">
    <property type="entry name" value="Response_reg"/>
    <property type="match status" value="1"/>
</dbReference>
<dbReference type="Gene3D" id="3.40.50.2300">
    <property type="match status" value="1"/>
</dbReference>
<feature type="modified residue" description="4-aspartylphosphate" evidence="6">
    <location>
        <position position="57"/>
    </location>
</feature>
<feature type="domain" description="Response regulatory" evidence="8">
    <location>
        <begin position="7"/>
        <end position="121"/>
    </location>
</feature>
<dbReference type="GO" id="GO:0000160">
    <property type="term" value="P:phosphorelay signal transduction system"/>
    <property type="evidence" value="ECO:0007669"/>
    <property type="project" value="InterPro"/>
</dbReference>
<evidence type="ECO:0000256" key="4">
    <source>
        <dbReference type="ARBA" id="ARBA00023125"/>
    </source>
</evidence>
<evidence type="ECO:0000256" key="1">
    <source>
        <dbReference type="ARBA" id="ARBA00022741"/>
    </source>
</evidence>
<dbReference type="PANTHER" id="PTHR32071:SF117">
    <property type="entry name" value="PTS-DEPENDENT DIHYDROXYACETONE KINASE OPERON REGULATORY PROTEIN-RELATED"/>
    <property type="match status" value="1"/>
</dbReference>
<dbReference type="FunFam" id="3.40.50.300:FF:000006">
    <property type="entry name" value="DNA-binding transcriptional regulator NtrC"/>
    <property type="match status" value="1"/>
</dbReference>
<dbReference type="Pfam" id="PF25601">
    <property type="entry name" value="AAA_lid_14"/>
    <property type="match status" value="1"/>
</dbReference>
<dbReference type="GO" id="GO:0006355">
    <property type="term" value="P:regulation of DNA-templated transcription"/>
    <property type="evidence" value="ECO:0007669"/>
    <property type="project" value="InterPro"/>
</dbReference>
<dbReference type="SUPFAM" id="SSF52540">
    <property type="entry name" value="P-loop containing nucleoside triphosphate hydrolases"/>
    <property type="match status" value="1"/>
</dbReference>
<dbReference type="AlphaFoldDB" id="A0A4Y8SFV3"/>
<evidence type="ECO:0000313" key="10">
    <source>
        <dbReference type="Proteomes" id="UP000297540"/>
    </source>
</evidence>
<keyword evidence="2" id="KW-0067">ATP-binding</keyword>
<dbReference type="PANTHER" id="PTHR32071">
    <property type="entry name" value="TRANSCRIPTIONAL REGULATORY PROTEIN"/>
    <property type="match status" value="1"/>
</dbReference>
<name>A0A4Y8SFV3_9SPHI</name>
<dbReference type="Gene3D" id="1.10.8.60">
    <property type="match status" value="1"/>
</dbReference>
<evidence type="ECO:0000313" key="9">
    <source>
        <dbReference type="EMBL" id="TFF37788.1"/>
    </source>
</evidence>
<dbReference type="SMART" id="SM00448">
    <property type="entry name" value="REC"/>
    <property type="match status" value="1"/>
</dbReference>
<evidence type="ECO:0000256" key="6">
    <source>
        <dbReference type="PROSITE-ProRule" id="PRU00169"/>
    </source>
</evidence>
<keyword evidence="6" id="KW-0597">Phosphoprotein</keyword>
<dbReference type="PROSITE" id="PS00675">
    <property type="entry name" value="SIGMA54_INTERACT_1"/>
    <property type="match status" value="1"/>
</dbReference>
<dbReference type="InterPro" id="IPR058031">
    <property type="entry name" value="AAA_lid_NorR"/>
</dbReference>
<dbReference type="GO" id="GO:0043565">
    <property type="term" value="F:sequence-specific DNA binding"/>
    <property type="evidence" value="ECO:0007669"/>
    <property type="project" value="InterPro"/>
</dbReference>
<dbReference type="InterPro" id="IPR009057">
    <property type="entry name" value="Homeodomain-like_sf"/>
</dbReference>
<dbReference type="Pfam" id="PF00158">
    <property type="entry name" value="Sigma54_activat"/>
    <property type="match status" value="1"/>
</dbReference>
<dbReference type="SUPFAM" id="SSF52172">
    <property type="entry name" value="CheY-like"/>
    <property type="match status" value="1"/>
</dbReference>
<organism evidence="9 10">
    <name type="scientific">Mucilaginibacter psychrotolerans</name>
    <dbReference type="NCBI Taxonomy" id="1524096"/>
    <lineage>
        <taxon>Bacteria</taxon>
        <taxon>Pseudomonadati</taxon>
        <taxon>Bacteroidota</taxon>
        <taxon>Sphingobacteriia</taxon>
        <taxon>Sphingobacteriales</taxon>
        <taxon>Sphingobacteriaceae</taxon>
        <taxon>Mucilaginibacter</taxon>
    </lineage>
</organism>
<evidence type="ECO:0000256" key="2">
    <source>
        <dbReference type="ARBA" id="ARBA00022840"/>
    </source>
</evidence>